<dbReference type="GO" id="GO:0005886">
    <property type="term" value="C:plasma membrane"/>
    <property type="evidence" value="ECO:0007669"/>
    <property type="project" value="UniProtKB-SubCell"/>
</dbReference>
<dbReference type="EMBL" id="OGUU01000008">
    <property type="protein sequence ID" value="SPC09152.1"/>
    <property type="molecule type" value="Genomic_DNA"/>
</dbReference>
<dbReference type="CDD" id="cd06581">
    <property type="entry name" value="TM_PBP1_LivM_like"/>
    <property type="match status" value="1"/>
</dbReference>
<reference evidence="7 8" key="1">
    <citation type="submission" date="2018-01" db="EMBL/GenBank/DDBJ databases">
        <authorList>
            <person name="Clerissi C."/>
        </authorList>
    </citation>
    <scope>NUCLEOTIDE SEQUENCE [LARGE SCALE GENOMIC DNA]</scope>
    <source>
        <strain evidence="7">Cupriavidus taiwanensis STM 6021</strain>
    </source>
</reference>
<evidence type="ECO:0000256" key="4">
    <source>
        <dbReference type="ARBA" id="ARBA00022989"/>
    </source>
</evidence>
<dbReference type="PANTHER" id="PTHR30482:SF10">
    <property type="entry name" value="HIGH-AFFINITY BRANCHED-CHAIN AMINO ACID TRANSPORT PROTEIN BRAE"/>
    <property type="match status" value="1"/>
</dbReference>
<accession>A0A7Z7NLP7</accession>
<name>A0A7Z7NLP7_9BURK</name>
<feature type="transmembrane region" description="Helical" evidence="6">
    <location>
        <begin position="90"/>
        <end position="112"/>
    </location>
</feature>
<keyword evidence="3 6" id="KW-0812">Transmembrane</keyword>
<dbReference type="RefSeq" id="WP_025582776.1">
    <property type="nucleotide sequence ID" value="NZ_LT976871.1"/>
</dbReference>
<evidence type="ECO:0000313" key="8">
    <source>
        <dbReference type="Proteomes" id="UP000257139"/>
    </source>
</evidence>
<feature type="transmembrane region" description="Helical" evidence="6">
    <location>
        <begin position="64"/>
        <end position="84"/>
    </location>
</feature>
<feature type="transmembrane region" description="Helical" evidence="6">
    <location>
        <begin position="171"/>
        <end position="190"/>
    </location>
</feature>
<dbReference type="AlphaFoldDB" id="A0A7Z7NLP7"/>
<dbReference type="Proteomes" id="UP000257139">
    <property type="component" value="Chromosome CBM2594_a"/>
</dbReference>
<dbReference type="InterPro" id="IPR043428">
    <property type="entry name" value="LivM-like"/>
</dbReference>
<evidence type="ECO:0000256" key="6">
    <source>
        <dbReference type="SAM" id="Phobius"/>
    </source>
</evidence>
<evidence type="ECO:0000256" key="5">
    <source>
        <dbReference type="ARBA" id="ARBA00023136"/>
    </source>
</evidence>
<dbReference type="InterPro" id="IPR001851">
    <property type="entry name" value="ABC_transp_permease"/>
</dbReference>
<dbReference type="GO" id="GO:0015658">
    <property type="term" value="F:branched-chain amino acid transmembrane transporter activity"/>
    <property type="evidence" value="ECO:0007669"/>
    <property type="project" value="InterPro"/>
</dbReference>
<feature type="transmembrane region" description="Helical" evidence="6">
    <location>
        <begin position="295"/>
        <end position="320"/>
    </location>
</feature>
<feature type="transmembrane region" description="Helical" evidence="6">
    <location>
        <begin position="255"/>
        <end position="283"/>
    </location>
</feature>
<dbReference type="PANTHER" id="PTHR30482">
    <property type="entry name" value="HIGH-AFFINITY BRANCHED-CHAIN AMINO ACID TRANSPORT SYSTEM PERMEASE"/>
    <property type="match status" value="1"/>
</dbReference>
<feature type="transmembrane region" description="Helical" evidence="6">
    <location>
        <begin position="33"/>
        <end position="52"/>
    </location>
</feature>
<evidence type="ECO:0000256" key="2">
    <source>
        <dbReference type="ARBA" id="ARBA00022475"/>
    </source>
</evidence>
<sequence>MNASSNATRWLVVAAVVAWALAGQLLSRHHIDLLNFAAILAVGGLGVGLLLGQCGIVNLAQASFYGIGAYASAYCTTVLGWPALAGAAAGLLASAALAAAGLLASAALAAAIGLPVLRLGGFFLALATLAVGSIANVLFFEWDWLTGGTLGIGGIPKLSLFGFLLDTPERYYYFAWPLVALLLWLVDNLVKGRPGLAMRAMRDAAPAAQVLGIDMHRLTTAMFVLSAMLGSLAGSLFAHYVSFVSVQSFTVERSIVFLLVPVVAGARSTYGVGIGALFVSLVPELLSGLGDFHQVLFGAVLVLVVTLMPGGIMGGLAGMVGRLHRRSFGRTQNPALKEVR</sequence>
<keyword evidence="2" id="KW-1003">Cell membrane</keyword>
<dbReference type="Pfam" id="PF02653">
    <property type="entry name" value="BPD_transp_2"/>
    <property type="match status" value="1"/>
</dbReference>
<evidence type="ECO:0000256" key="3">
    <source>
        <dbReference type="ARBA" id="ARBA00022692"/>
    </source>
</evidence>
<evidence type="ECO:0000256" key="1">
    <source>
        <dbReference type="ARBA" id="ARBA00004651"/>
    </source>
</evidence>
<gene>
    <name evidence="7" type="ORF">CBM2594_A40475</name>
</gene>
<evidence type="ECO:0000313" key="7">
    <source>
        <dbReference type="EMBL" id="SPC09152.1"/>
    </source>
</evidence>
<organism evidence="7 8">
    <name type="scientific">Cupriavidus taiwanensis</name>
    <dbReference type="NCBI Taxonomy" id="164546"/>
    <lineage>
        <taxon>Bacteria</taxon>
        <taxon>Pseudomonadati</taxon>
        <taxon>Pseudomonadota</taxon>
        <taxon>Betaproteobacteria</taxon>
        <taxon>Burkholderiales</taxon>
        <taxon>Burkholderiaceae</taxon>
        <taxon>Cupriavidus</taxon>
    </lineage>
</organism>
<protein>
    <submittedName>
        <fullName evidence="7">Putative branched-chain amino acid transport system permease, membrane component</fullName>
    </submittedName>
</protein>
<comment type="caution">
    <text evidence="7">The sequence shown here is derived from an EMBL/GenBank/DDBJ whole genome shotgun (WGS) entry which is preliminary data.</text>
</comment>
<comment type="subcellular location">
    <subcellularLocation>
        <location evidence="1">Cell membrane</location>
        <topology evidence="1">Multi-pass membrane protein</topology>
    </subcellularLocation>
</comment>
<feature type="transmembrane region" description="Helical" evidence="6">
    <location>
        <begin position="119"/>
        <end position="138"/>
    </location>
</feature>
<keyword evidence="5 6" id="KW-0472">Membrane</keyword>
<feature type="transmembrane region" description="Helical" evidence="6">
    <location>
        <begin position="144"/>
        <end position="164"/>
    </location>
</feature>
<keyword evidence="4 6" id="KW-1133">Transmembrane helix</keyword>
<feature type="transmembrane region" description="Helical" evidence="6">
    <location>
        <begin position="7"/>
        <end position="27"/>
    </location>
</feature>
<proteinExistence type="predicted"/>
<feature type="transmembrane region" description="Helical" evidence="6">
    <location>
        <begin position="221"/>
        <end position="243"/>
    </location>
</feature>